<dbReference type="CDD" id="cd13578">
    <property type="entry name" value="PBP2_Bug27"/>
    <property type="match status" value="1"/>
</dbReference>
<feature type="chain" id="PRO_5045460969" evidence="2">
    <location>
        <begin position="31"/>
        <end position="329"/>
    </location>
</feature>
<dbReference type="PIRSF" id="PIRSF017082">
    <property type="entry name" value="YflP"/>
    <property type="match status" value="1"/>
</dbReference>
<sequence length="329" mass="33765">MNITRRTALGSLGLGTLGLAALPQMARAQAAFPDQPIRMIVPFAAGGPADFIARVTARVMSERLGKPIVVDSRAGAGGAIGVDAAAKARADGHTVVMASSGAIVILPHLQRSMPYDVQKDLAPISQVLAVPQIIAIAPNLGPKNLAELVAMAKARPGQLSFGSAGVGSSLHMAGELLKIRAGIDIVHIPYRGAAPAVTDLLAGRIQILAADVPALLTHVRAGSVPALAVTSAERLGIMPDLPTAIEAGVPNMISETWYGLLGPAGIPADRLAALASAAQAALADPETRQALINQGGRVVGSNPDDFANFIRQTSSTWAEVVRANNITLD</sequence>
<dbReference type="InterPro" id="IPR006311">
    <property type="entry name" value="TAT_signal"/>
</dbReference>
<dbReference type="Pfam" id="PF03401">
    <property type="entry name" value="TctC"/>
    <property type="match status" value="1"/>
</dbReference>
<protein>
    <submittedName>
        <fullName evidence="3">Tripartite tricarboxylate transporter substrate binding protein</fullName>
    </submittedName>
</protein>
<comment type="caution">
    <text evidence="3">The sequence shown here is derived from an EMBL/GenBank/DDBJ whole genome shotgun (WGS) entry which is preliminary data.</text>
</comment>
<evidence type="ECO:0000256" key="1">
    <source>
        <dbReference type="ARBA" id="ARBA00006987"/>
    </source>
</evidence>
<accession>A0ABX1EZI6</accession>
<dbReference type="Gene3D" id="3.40.190.10">
    <property type="entry name" value="Periplasmic binding protein-like II"/>
    <property type="match status" value="1"/>
</dbReference>
<dbReference type="Proteomes" id="UP000765160">
    <property type="component" value="Unassembled WGS sequence"/>
</dbReference>
<proteinExistence type="inferred from homology"/>
<dbReference type="PANTHER" id="PTHR42928">
    <property type="entry name" value="TRICARBOXYLATE-BINDING PROTEIN"/>
    <property type="match status" value="1"/>
</dbReference>
<feature type="signal peptide" evidence="2">
    <location>
        <begin position="1"/>
        <end position="30"/>
    </location>
</feature>
<dbReference type="InterPro" id="IPR005064">
    <property type="entry name" value="BUG"/>
</dbReference>
<dbReference type="EMBL" id="JAAVTX010000003">
    <property type="protein sequence ID" value="NKE45497.1"/>
    <property type="molecule type" value="Genomic_DNA"/>
</dbReference>
<dbReference type="Gene3D" id="3.40.190.150">
    <property type="entry name" value="Bordetella uptake gene, domain 1"/>
    <property type="match status" value="1"/>
</dbReference>
<dbReference type="RefSeq" id="WP_168049934.1">
    <property type="nucleotide sequence ID" value="NZ_JAATJR010000003.1"/>
</dbReference>
<reference evidence="3 4" key="1">
    <citation type="submission" date="2020-03" db="EMBL/GenBank/DDBJ databases">
        <title>Roseomonas selenitidurans sp. nov. isolated from soil.</title>
        <authorList>
            <person name="Liu H."/>
        </authorList>
    </citation>
    <scope>NUCLEOTIDE SEQUENCE [LARGE SCALE GENOMIC DNA]</scope>
    <source>
        <strain evidence="3 4">JCM 15073</strain>
    </source>
</reference>
<dbReference type="SUPFAM" id="SSF53850">
    <property type="entry name" value="Periplasmic binding protein-like II"/>
    <property type="match status" value="1"/>
</dbReference>
<evidence type="ECO:0000256" key="2">
    <source>
        <dbReference type="SAM" id="SignalP"/>
    </source>
</evidence>
<comment type="similarity">
    <text evidence="1">Belongs to the UPF0065 (bug) family.</text>
</comment>
<keyword evidence="4" id="KW-1185">Reference proteome</keyword>
<dbReference type="PANTHER" id="PTHR42928:SF5">
    <property type="entry name" value="BLR1237 PROTEIN"/>
    <property type="match status" value="1"/>
</dbReference>
<name>A0ABX1EZI6_9PROT</name>
<gene>
    <name evidence="3" type="ORF">HB662_11975</name>
</gene>
<evidence type="ECO:0000313" key="3">
    <source>
        <dbReference type="EMBL" id="NKE45497.1"/>
    </source>
</evidence>
<dbReference type="PROSITE" id="PS51318">
    <property type="entry name" value="TAT"/>
    <property type="match status" value="1"/>
</dbReference>
<keyword evidence="2" id="KW-0732">Signal</keyword>
<evidence type="ECO:0000313" key="4">
    <source>
        <dbReference type="Proteomes" id="UP000765160"/>
    </source>
</evidence>
<organism evidence="3 4">
    <name type="scientific">Falsiroseomonas frigidaquae</name>
    <dbReference type="NCBI Taxonomy" id="487318"/>
    <lineage>
        <taxon>Bacteria</taxon>
        <taxon>Pseudomonadati</taxon>
        <taxon>Pseudomonadota</taxon>
        <taxon>Alphaproteobacteria</taxon>
        <taxon>Acetobacterales</taxon>
        <taxon>Roseomonadaceae</taxon>
        <taxon>Falsiroseomonas</taxon>
    </lineage>
</organism>
<dbReference type="InterPro" id="IPR042100">
    <property type="entry name" value="Bug_dom1"/>
</dbReference>